<reference evidence="1 2" key="1">
    <citation type="submission" date="2019-07" db="EMBL/GenBank/DDBJ databases">
        <title>Draft genome for Aliikangiella sp. M105.</title>
        <authorList>
            <person name="Wang G."/>
        </authorList>
    </citation>
    <scope>NUCLEOTIDE SEQUENCE [LARGE SCALE GENOMIC DNA]</scope>
    <source>
        <strain evidence="1 2">M105</strain>
    </source>
</reference>
<gene>
    <name evidence="1" type="ORF">FLL46_22255</name>
</gene>
<name>A0A545U4E6_9GAMM</name>
<dbReference type="Proteomes" id="UP000315439">
    <property type="component" value="Unassembled WGS sequence"/>
</dbReference>
<dbReference type="RefSeq" id="WP_142933888.1">
    <property type="nucleotide sequence ID" value="NZ_ML660170.1"/>
</dbReference>
<sequence>MHIQQLNEKLDEKIDHNQLSISDLILVLPEVADLISTFPFPQSGKLQNVDQALTATRLRLSGEFSMENTGVVKLGFVFNGPNVKSDIALEADLERFSAISFASFDNFALKQLMISLQLKNNEINGKASANLQIGNKVNLPISIAFPPHPSHWYLELERAVHLSDFADFSSQFGGQSLQPVTEILGVVSGVTINAFGVGFDIEEKTISRLFFQIDLNTEWDMLPGVIKLRSPSLGLGFSGSLSSLEITLGGSVVVDDFEIPLAGLLKKDFSFGGGISHLALTKIARELYPALPEMIPEINLDDAVVNVDSTGLFAFSGNLAMNFSTLASRFKLPLLPGMTDLSLSDLSFEFNPKADKYRLAGELDGPIVFPIGNEENNNLQINRLAWSFSREDGKANTSCQLSLSGQTKISEQLYLNCEKLEISWDSAAQQWKTLGQARISAWGEEYAFEVEVVQRKSVQQNSQQGESELSLVFSYLKSIRLSNLGGLGQLQLNEFSIFTRLGNQGTEWGVRGNAQLTIDHLFDETAELQLAHTTEGNELIFTVKTPNIPAIDLPIEGIPHAPSFDIELDDLRLYLRAAGKKSEANDSASWEINAAGKLTVNDLPDWLSQYFPKAMGGSFAASPKGIKLIIPKENLPQPDFPELKLTFADESVLSLGKPNVVVESLELNLSKPLAIKQTLWVGLPQQLNYLFGRKGDEPNIQFINESFRLELQLAKKLSLRPLSSPFSSLTMYERDGKMWSDWVFGEFASFRLQTPEFGYSNGSWQGSMAFERLTPIKIPMTPVKFVLKQLGISETLLNSLPDAIELVEVDFGSEHFYDQLEKLLGIKALAKKQPKLVELLAELLENIKKVIERLPQDFQDYLQIRIPETLAVEISVGGGGSTRFNIATQDDKPLKLLVPGVSLTGPTLFGFTFYRLAFGQMAGGSLAILEIDGHIDPFSLITLVGAPLLPDEGGVQLRNRITLQDTTIVAPTALPIPIPLFYKKLGWDLKNLLGLEINSHWSYPQPSASIFDLAGLFSKLVNFFKNPDYLLHKQPQPENLELEFTLGRNALCLPSYLGGAEIGLPKPLPPLNVYRSTARLLDAMKTGNASYFIEAVPLRHNGNWIRIGEVELSFGPLTLLKASWCITTELEFQKEILNDSEALALIGVEKDNSLIKTLHAVPSDEISDKGFIVLLKAGAGLKGVLSGECQFGLSVTASGGFATGFKWQLKIAEAVSINILGVIQINNDALSVDGSLNLSFGNKMLAETNAGLEISKQHFKTYLEFKLTDAFRVRGDLYIGVKGVEIKGTVAWGIRAKDKADQLELLARFDKQGITFGINKLSVFGNRANAKIILGNPKAPLIASIEIEPQPGIAKALQDSLNQLGKDVANEVDRATKELDHAAENVNKVTLDLNNIKNFVAQQLITTANDLPGIVNRRVHVAVARFIRGVPKSWGRRWAVKTAWNLVKGGVMKTIQRDLAEPIKDMRMLSAQLKRADEATAKKLMLQALNDTLKRYRRYRYTYRVRIVRNFSYTYTYHMPASLQQQIAEGISALKQLDVGQKVVVNRQHFIAAEKRKQILLKDIQKGIEKQTAGVVPQVKYIRFTTGLGVISAAQTKLTIGLNYKGKTHQYELAGDLSSPAGALKKALNQLLN</sequence>
<comment type="caution">
    <text evidence="1">The sequence shown here is derived from an EMBL/GenBank/DDBJ whole genome shotgun (WGS) entry which is preliminary data.</text>
</comment>
<protein>
    <submittedName>
        <fullName evidence="1">Uncharacterized protein</fullName>
    </submittedName>
</protein>
<dbReference type="OrthoDB" id="535891at2"/>
<organism evidence="1 2">
    <name type="scientific">Aliikangiella coralliicola</name>
    <dbReference type="NCBI Taxonomy" id="2592383"/>
    <lineage>
        <taxon>Bacteria</taxon>
        <taxon>Pseudomonadati</taxon>
        <taxon>Pseudomonadota</taxon>
        <taxon>Gammaproteobacteria</taxon>
        <taxon>Oceanospirillales</taxon>
        <taxon>Pleioneaceae</taxon>
        <taxon>Aliikangiella</taxon>
    </lineage>
</organism>
<dbReference type="EMBL" id="VIKS01000014">
    <property type="protein sequence ID" value="TQV84350.1"/>
    <property type="molecule type" value="Genomic_DNA"/>
</dbReference>
<accession>A0A545U4E6</accession>
<proteinExistence type="predicted"/>
<evidence type="ECO:0000313" key="1">
    <source>
        <dbReference type="EMBL" id="TQV84350.1"/>
    </source>
</evidence>
<evidence type="ECO:0000313" key="2">
    <source>
        <dbReference type="Proteomes" id="UP000315439"/>
    </source>
</evidence>
<keyword evidence="2" id="KW-1185">Reference proteome</keyword>